<dbReference type="Pfam" id="PF00170">
    <property type="entry name" value="bZIP_1"/>
    <property type="match status" value="1"/>
</dbReference>
<dbReference type="EMBL" id="AUSU01009456">
    <property type="protein sequence ID" value="EPS58188.1"/>
    <property type="molecule type" value="Genomic_DNA"/>
</dbReference>
<dbReference type="SMART" id="SM00338">
    <property type="entry name" value="BRLZ"/>
    <property type="match status" value="1"/>
</dbReference>
<dbReference type="PROSITE" id="PS50217">
    <property type="entry name" value="BZIP"/>
    <property type="match status" value="1"/>
</dbReference>
<gene>
    <name evidence="8" type="ORF">M569_16628</name>
</gene>
<dbReference type="GO" id="GO:0003700">
    <property type="term" value="F:DNA-binding transcription factor activity"/>
    <property type="evidence" value="ECO:0007669"/>
    <property type="project" value="InterPro"/>
</dbReference>
<keyword evidence="3" id="KW-0238">DNA-binding</keyword>
<reference evidence="8 9" key="1">
    <citation type="journal article" date="2013" name="BMC Genomics">
        <title>The miniature genome of a carnivorous plant Genlisea aurea contains a low number of genes and short non-coding sequences.</title>
        <authorList>
            <person name="Leushkin E.V."/>
            <person name="Sutormin R.A."/>
            <person name="Nabieva E.R."/>
            <person name="Penin A.A."/>
            <person name="Kondrashov A.S."/>
            <person name="Logacheva M.D."/>
        </authorList>
    </citation>
    <scope>NUCLEOTIDE SEQUENCE [LARGE SCALE GENOMIC DNA]</scope>
</reference>
<evidence type="ECO:0000256" key="1">
    <source>
        <dbReference type="ARBA" id="ARBA00004123"/>
    </source>
</evidence>
<evidence type="ECO:0000256" key="4">
    <source>
        <dbReference type="ARBA" id="ARBA00023163"/>
    </source>
</evidence>
<feature type="domain" description="BZIP" evidence="7">
    <location>
        <begin position="41"/>
        <end position="104"/>
    </location>
</feature>
<comment type="caution">
    <text evidence="8">The sequence shown here is derived from an EMBL/GenBank/DDBJ whole genome shotgun (WGS) entry which is preliminary data.</text>
</comment>
<feature type="compositionally biased region" description="Basic and acidic residues" evidence="6">
    <location>
        <begin position="42"/>
        <end position="56"/>
    </location>
</feature>
<keyword evidence="2" id="KW-0805">Transcription regulation</keyword>
<feature type="region of interest" description="Disordered" evidence="6">
    <location>
        <begin position="42"/>
        <end position="64"/>
    </location>
</feature>
<dbReference type="InterPro" id="IPR046347">
    <property type="entry name" value="bZIP_sf"/>
</dbReference>
<dbReference type="GO" id="GO:0046982">
    <property type="term" value="F:protein heterodimerization activity"/>
    <property type="evidence" value="ECO:0007669"/>
    <property type="project" value="UniProtKB-ARBA"/>
</dbReference>
<evidence type="ECO:0000256" key="3">
    <source>
        <dbReference type="ARBA" id="ARBA00023125"/>
    </source>
</evidence>
<dbReference type="AlphaFoldDB" id="S8D693"/>
<dbReference type="GO" id="GO:0000976">
    <property type="term" value="F:transcription cis-regulatory region binding"/>
    <property type="evidence" value="ECO:0007669"/>
    <property type="project" value="TreeGrafter"/>
</dbReference>
<dbReference type="OrthoDB" id="1719986at2759"/>
<dbReference type="Proteomes" id="UP000015453">
    <property type="component" value="Unassembled WGS sequence"/>
</dbReference>
<dbReference type="GO" id="GO:0045893">
    <property type="term" value="P:positive regulation of DNA-templated transcription"/>
    <property type="evidence" value="ECO:0007669"/>
    <property type="project" value="TreeGrafter"/>
</dbReference>
<organism evidence="8 9">
    <name type="scientific">Genlisea aurea</name>
    <dbReference type="NCBI Taxonomy" id="192259"/>
    <lineage>
        <taxon>Eukaryota</taxon>
        <taxon>Viridiplantae</taxon>
        <taxon>Streptophyta</taxon>
        <taxon>Embryophyta</taxon>
        <taxon>Tracheophyta</taxon>
        <taxon>Spermatophyta</taxon>
        <taxon>Magnoliopsida</taxon>
        <taxon>eudicotyledons</taxon>
        <taxon>Gunneridae</taxon>
        <taxon>Pentapetalae</taxon>
        <taxon>asterids</taxon>
        <taxon>lamiids</taxon>
        <taxon>Lamiales</taxon>
        <taxon>Lentibulariaceae</taxon>
        <taxon>Genlisea</taxon>
    </lineage>
</organism>
<dbReference type="PANTHER" id="PTHR45764">
    <property type="entry name" value="BZIP TRANSCRIPTION FACTOR 44"/>
    <property type="match status" value="1"/>
</dbReference>
<protein>
    <recommendedName>
        <fullName evidence="7">BZIP domain-containing protein</fullName>
    </recommendedName>
</protein>
<evidence type="ECO:0000259" key="7">
    <source>
        <dbReference type="PROSITE" id="PS50217"/>
    </source>
</evidence>
<dbReference type="GO" id="GO:0005634">
    <property type="term" value="C:nucleus"/>
    <property type="evidence" value="ECO:0007669"/>
    <property type="project" value="UniProtKB-SubCell"/>
</dbReference>
<keyword evidence="9" id="KW-1185">Reference proteome</keyword>
<keyword evidence="4" id="KW-0804">Transcription</keyword>
<dbReference type="PROSITE" id="PS00036">
    <property type="entry name" value="BZIP_BASIC"/>
    <property type="match status" value="1"/>
</dbReference>
<dbReference type="InterPro" id="IPR045314">
    <property type="entry name" value="bZIP_plant_GBF1"/>
</dbReference>
<keyword evidence="5" id="KW-0539">Nucleus</keyword>
<accession>S8D693</accession>
<dbReference type="SUPFAM" id="SSF57959">
    <property type="entry name" value="Leucine zipper domain"/>
    <property type="match status" value="1"/>
</dbReference>
<sequence length="174" mass="19283">VIDSSLRRRTHLVQSFSVVFLYCGNSAIRSWGSEGESCKTEERKRKRMESNRESARRSRMRKQKHLDDLTAQVARLQEENGQILTDVTVVTQSFLNVEAENSVLRARMGELTQSLHCLSGILDSINSIGGGGGGGACNVEADEFLHDGGAWGFAGNNHHQHFPIMAAAEMMLDY</sequence>
<dbReference type="InterPro" id="IPR004827">
    <property type="entry name" value="bZIP"/>
</dbReference>
<evidence type="ECO:0000256" key="6">
    <source>
        <dbReference type="SAM" id="MobiDB-lite"/>
    </source>
</evidence>
<dbReference type="CDD" id="cd14702">
    <property type="entry name" value="bZIP_plant_GBF1"/>
    <property type="match status" value="1"/>
</dbReference>
<evidence type="ECO:0000313" key="8">
    <source>
        <dbReference type="EMBL" id="EPS58188.1"/>
    </source>
</evidence>
<evidence type="ECO:0000313" key="9">
    <source>
        <dbReference type="Proteomes" id="UP000015453"/>
    </source>
</evidence>
<dbReference type="PANTHER" id="PTHR45764:SF38">
    <property type="entry name" value="BZIP TRANSCRIPTION FACTOR 44"/>
    <property type="match status" value="1"/>
</dbReference>
<proteinExistence type="predicted"/>
<feature type="non-terminal residue" evidence="8">
    <location>
        <position position="1"/>
    </location>
</feature>
<dbReference type="FunFam" id="1.20.5.170:FF:000020">
    <property type="entry name" value="BZIP transcription factor"/>
    <property type="match status" value="1"/>
</dbReference>
<dbReference type="Gene3D" id="1.20.5.170">
    <property type="match status" value="1"/>
</dbReference>
<name>S8D693_9LAMI</name>
<evidence type="ECO:0000256" key="5">
    <source>
        <dbReference type="ARBA" id="ARBA00023242"/>
    </source>
</evidence>
<evidence type="ECO:0000256" key="2">
    <source>
        <dbReference type="ARBA" id="ARBA00023015"/>
    </source>
</evidence>
<comment type="subcellular location">
    <subcellularLocation>
        <location evidence="1">Nucleus</location>
    </subcellularLocation>
</comment>